<dbReference type="InterPro" id="IPR029052">
    <property type="entry name" value="Metallo-depent_PP-like"/>
</dbReference>
<dbReference type="FunFam" id="3.60.21.10:FF:000093">
    <property type="entry name" value="Cell division cycle-related protein"/>
    <property type="match status" value="1"/>
</dbReference>
<feature type="transmembrane region" description="Helical" evidence="5">
    <location>
        <begin position="360"/>
        <end position="379"/>
    </location>
</feature>
<keyword evidence="3 5" id="KW-1133">Transmembrane helix</keyword>
<dbReference type="PANTHER" id="PTHR13315">
    <property type="entry name" value="METALLO PHOSPHOESTERASE RELATED"/>
    <property type="match status" value="1"/>
</dbReference>
<proteinExistence type="predicted"/>
<sequence>MDPFSYPSRPSIINWFTRQILDNYHTRNWKFFHDNMRPDSVFFLGDLFDGGRNWEIDEWMNEYERFNSIFPKKPGHLTVASLPGNHDIGFGNTIVETSLERFTTFFGDPSSQWTVGNHTFVLLDTISLSHRDNVNISSVPRDFMQRFEMSSPKYPRVLLTHVPLYRDPAEQTCGPIRESQKLFPLIAGDQYQTVIDEDLSQEVLSAVQPKIIFSGDDHDYCHIKHSYTAKNVPKVAEEITVKSCAMNMGISMPAVQLISLYNPENDGTKTTYKTNICYLPDPYKPIILYCTALGLSAFIILWMTLFPHSFNDVVARRVPITNSDIASILPITNTSVLSMQSVKYRAANWKVQKERSFRNLILNTLVLLSCLFLIFSMFYKGK</sequence>
<evidence type="ECO:0000313" key="8">
    <source>
        <dbReference type="Proteomes" id="UP000031516"/>
    </source>
</evidence>
<gene>
    <name evidence="7" type="ORF">KLDO_g2327</name>
</gene>
<keyword evidence="8" id="KW-1185">Reference proteome</keyword>
<dbReference type="OrthoDB" id="5977743at2759"/>
<dbReference type="GO" id="GO:0016020">
    <property type="term" value="C:membrane"/>
    <property type="evidence" value="ECO:0007669"/>
    <property type="project" value="UniProtKB-SubCell"/>
</dbReference>
<evidence type="ECO:0000256" key="2">
    <source>
        <dbReference type="ARBA" id="ARBA00022692"/>
    </source>
</evidence>
<evidence type="ECO:0000256" key="4">
    <source>
        <dbReference type="ARBA" id="ARBA00023136"/>
    </source>
</evidence>
<dbReference type="SUPFAM" id="SSF56300">
    <property type="entry name" value="Metallo-dependent phosphatases"/>
    <property type="match status" value="1"/>
</dbReference>
<dbReference type="InterPro" id="IPR004843">
    <property type="entry name" value="Calcineurin-like_PHP"/>
</dbReference>
<dbReference type="GO" id="GO:0016787">
    <property type="term" value="F:hydrolase activity"/>
    <property type="evidence" value="ECO:0007669"/>
    <property type="project" value="InterPro"/>
</dbReference>
<dbReference type="AlphaFoldDB" id="A0A0A8L767"/>
<keyword evidence="4 5" id="KW-0472">Membrane</keyword>
<evidence type="ECO:0000259" key="6">
    <source>
        <dbReference type="Pfam" id="PF00149"/>
    </source>
</evidence>
<reference evidence="7 8" key="1">
    <citation type="submission" date="2014-03" db="EMBL/GenBank/DDBJ databases">
        <title>The genome of Kluyveromyces dobzhanskii.</title>
        <authorList>
            <person name="Nystedt B."/>
            <person name="Astrom S."/>
        </authorList>
    </citation>
    <scope>NUCLEOTIDE SEQUENCE [LARGE SCALE GENOMIC DNA]</scope>
    <source>
        <strain evidence="7 8">CBS 2104</strain>
    </source>
</reference>
<accession>A0A0A8L767</accession>
<comment type="caution">
    <text evidence="7">The sequence shown here is derived from an EMBL/GenBank/DDBJ whole genome shotgun (WGS) entry which is preliminary data.</text>
</comment>
<evidence type="ECO:0000313" key="7">
    <source>
        <dbReference type="EMBL" id="CDO94043.1"/>
    </source>
</evidence>
<dbReference type="PANTHER" id="PTHR13315:SF4">
    <property type="entry name" value="METALLOPHOSPHOESTERASE, ISOFORM E"/>
    <property type="match status" value="1"/>
</dbReference>
<dbReference type="EMBL" id="CCBQ010000032">
    <property type="protein sequence ID" value="CDO94043.1"/>
    <property type="molecule type" value="Genomic_DNA"/>
</dbReference>
<dbReference type="Proteomes" id="UP000031516">
    <property type="component" value="Unassembled WGS sequence"/>
</dbReference>
<dbReference type="InterPro" id="IPR033308">
    <property type="entry name" value="PGAP5/Cdc1/Ted1"/>
</dbReference>
<evidence type="ECO:0000256" key="1">
    <source>
        <dbReference type="ARBA" id="ARBA00004141"/>
    </source>
</evidence>
<name>A0A0A8L767_9SACH</name>
<protein>
    <submittedName>
        <fullName evidence="7">WGS project CCBQ000000000 data, contig 00049</fullName>
    </submittedName>
</protein>
<organism evidence="7 8">
    <name type="scientific">Kluyveromyces dobzhanskii CBS 2104</name>
    <dbReference type="NCBI Taxonomy" id="1427455"/>
    <lineage>
        <taxon>Eukaryota</taxon>
        <taxon>Fungi</taxon>
        <taxon>Dikarya</taxon>
        <taxon>Ascomycota</taxon>
        <taxon>Saccharomycotina</taxon>
        <taxon>Saccharomycetes</taxon>
        <taxon>Saccharomycetales</taxon>
        <taxon>Saccharomycetaceae</taxon>
        <taxon>Kluyveromyces</taxon>
    </lineage>
</organism>
<feature type="domain" description="Calcineurin-like phosphoesterase" evidence="6">
    <location>
        <begin position="30"/>
        <end position="220"/>
    </location>
</feature>
<keyword evidence="2 5" id="KW-0812">Transmembrane</keyword>
<comment type="subcellular location">
    <subcellularLocation>
        <location evidence="1">Membrane</location>
        <topology evidence="1">Multi-pass membrane protein</topology>
    </subcellularLocation>
</comment>
<evidence type="ECO:0000256" key="3">
    <source>
        <dbReference type="ARBA" id="ARBA00022989"/>
    </source>
</evidence>
<dbReference type="Pfam" id="PF00149">
    <property type="entry name" value="Metallophos"/>
    <property type="match status" value="1"/>
</dbReference>
<evidence type="ECO:0000256" key="5">
    <source>
        <dbReference type="SAM" id="Phobius"/>
    </source>
</evidence>
<dbReference type="GO" id="GO:0006506">
    <property type="term" value="P:GPI anchor biosynthetic process"/>
    <property type="evidence" value="ECO:0007669"/>
    <property type="project" value="InterPro"/>
</dbReference>
<feature type="transmembrane region" description="Helical" evidence="5">
    <location>
        <begin position="286"/>
        <end position="306"/>
    </location>
</feature>
<dbReference type="GO" id="GO:0005783">
    <property type="term" value="C:endoplasmic reticulum"/>
    <property type="evidence" value="ECO:0007669"/>
    <property type="project" value="TreeGrafter"/>
</dbReference>
<dbReference type="Gene3D" id="3.60.21.10">
    <property type="match status" value="1"/>
</dbReference>